<dbReference type="AlphaFoldDB" id="E0SBP1"/>
<dbReference type="KEGG" id="ddd:Dda3937_01467"/>
<dbReference type="Proteomes" id="UP000006859">
    <property type="component" value="Chromosome"/>
</dbReference>
<evidence type="ECO:0000313" key="6">
    <source>
        <dbReference type="Proteomes" id="UP000006859"/>
    </source>
</evidence>
<dbReference type="InterPro" id="IPR000086">
    <property type="entry name" value="NUDIX_hydrolase_dom"/>
</dbReference>
<protein>
    <submittedName>
        <fullName evidence="5">MutT/nudix family protein</fullName>
        <ecNumber evidence="5">3.-.-.-</ecNumber>
    </submittedName>
</protein>
<name>E0SBP1_DICD3</name>
<dbReference type="InterPro" id="IPR020084">
    <property type="entry name" value="NUDIX_hydrolase_CS"/>
</dbReference>
<evidence type="ECO:0000259" key="4">
    <source>
        <dbReference type="PROSITE" id="PS51462"/>
    </source>
</evidence>
<dbReference type="HOGENOM" id="CLU_037162_7_0_6"/>
<evidence type="ECO:0000256" key="2">
    <source>
        <dbReference type="ARBA" id="ARBA00022801"/>
    </source>
</evidence>
<gene>
    <name evidence="5" type="ordered locus">Dda3937_01467</name>
</gene>
<comment type="cofactor">
    <cofactor evidence="1">
        <name>Mg(2+)</name>
        <dbReference type="ChEBI" id="CHEBI:18420"/>
    </cofactor>
</comment>
<dbReference type="PANTHER" id="PTHR43046:SF2">
    <property type="entry name" value="8-OXO-DGTP DIPHOSPHATASE-RELATED"/>
    <property type="match status" value="1"/>
</dbReference>
<dbReference type="PANTHER" id="PTHR43046">
    <property type="entry name" value="GDP-MANNOSE MANNOSYL HYDROLASE"/>
    <property type="match status" value="1"/>
</dbReference>
<sequence length="157" mass="17937">MVAMNYVQEMRQLIGHRPLLLAGSNVIVLNARRQVLLQHRLEGVWGLPGGLLELGESLEEAAIREVREETGLQLNALDFLKVFSGPDHFFTLPNQDQIYVITALYVSHSWQGDIVVDKTESRDVRFFDLQALPTLGDEYREYLDYFLSLPLLPSLPR</sequence>
<evidence type="ECO:0000256" key="3">
    <source>
        <dbReference type="RuleBase" id="RU003476"/>
    </source>
</evidence>
<dbReference type="EMBL" id="CP002038">
    <property type="protein sequence ID" value="ADM97189.1"/>
    <property type="molecule type" value="Genomic_DNA"/>
</dbReference>
<dbReference type="SUPFAM" id="SSF55811">
    <property type="entry name" value="Nudix"/>
    <property type="match status" value="1"/>
</dbReference>
<feature type="domain" description="Nudix hydrolase" evidence="4">
    <location>
        <begin position="19"/>
        <end position="150"/>
    </location>
</feature>
<dbReference type="PRINTS" id="PR00502">
    <property type="entry name" value="NUDIXFAMILY"/>
</dbReference>
<keyword evidence="2 3" id="KW-0378">Hydrolase</keyword>
<accession>E0SBP1</accession>
<organism evidence="5 6">
    <name type="scientific">Dickeya dadantii (strain 3937)</name>
    <name type="common">Erwinia chrysanthemi (strain 3937)</name>
    <dbReference type="NCBI Taxonomy" id="198628"/>
    <lineage>
        <taxon>Bacteria</taxon>
        <taxon>Pseudomonadati</taxon>
        <taxon>Pseudomonadota</taxon>
        <taxon>Gammaproteobacteria</taxon>
        <taxon>Enterobacterales</taxon>
        <taxon>Pectobacteriaceae</taxon>
        <taxon>Dickeya</taxon>
    </lineage>
</organism>
<dbReference type="PROSITE" id="PS51462">
    <property type="entry name" value="NUDIX"/>
    <property type="match status" value="1"/>
</dbReference>
<evidence type="ECO:0000256" key="1">
    <source>
        <dbReference type="ARBA" id="ARBA00001946"/>
    </source>
</evidence>
<dbReference type="InterPro" id="IPR015797">
    <property type="entry name" value="NUDIX_hydrolase-like_dom_sf"/>
</dbReference>
<dbReference type="PROSITE" id="PS00893">
    <property type="entry name" value="NUDIX_BOX"/>
    <property type="match status" value="1"/>
</dbReference>
<dbReference type="Pfam" id="PF00293">
    <property type="entry name" value="NUDIX"/>
    <property type="match status" value="1"/>
</dbReference>
<comment type="similarity">
    <text evidence="3">Belongs to the Nudix hydrolase family.</text>
</comment>
<dbReference type="STRING" id="198628.Dda3937_01467"/>
<dbReference type="Gene3D" id="3.90.79.10">
    <property type="entry name" value="Nucleoside Triphosphate Pyrophosphohydrolase"/>
    <property type="match status" value="1"/>
</dbReference>
<dbReference type="EC" id="3.-.-.-" evidence="5"/>
<dbReference type="GO" id="GO:0016787">
    <property type="term" value="F:hydrolase activity"/>
    <property type="evidence" value="ECO:0007669"/>
    <property type="project" value="UniProtKB-KW"/>
</dbReference>
<reference evidence="5 6" key="1">
    <citation type="journal article" date="2011" name="J. Bacteriol.">
        <title>Genome sequence of the plant-pathogenic bacterium Dickeya dadantii 3937.</title>
        <authorList>
            <person name="Glasner J.D."/>
            <person name="Yang C.H."/>
            <person name="Reverchon S."/>
            <person name="Hugouvieux-Cotte-Pattat N."/>
            <person name="Condemine G."/>
            <person name="Bohin J.P."/>
            <person name="Van Gijsegem F."/>
            <person name="Yang S."/>
            <person name="Franza T."/>
            <person name="Expert D."/>
            <person name="Plunkett G. III"/>
            <person name="San Francisco M.J."/>
            <person name="Charkowski A.O."/>
            <person name="Py B."/>
            <person name="Bell K."/>
            <person name="Rauscher L."/>
            <person name="Rodriguez-Palenzuela P."/>
            <person name="Toussaint A."/>
            <person name="Holeva M.C."/>
            <person name="He S.Y."/>
            <person name="Douet V."/>
            <person name="Boccara M."/>
            <person name="Blanco C."/>
            <person name="Toth I."/>
            <person name="Anderson B.D."/>
            <person name="Biehl B.S."/>
            <person name="Mau B."/>
            <person name="Flynn S.M."/>
            <person name="Barras F."/>
            <person name="Lindeberg M."/>
            <person name="Birch P.R."/>
            <person name="Tsuyumu S."/>
            <person name="Shi X."/>
            <person name="Hibbing M."/>
            <person name="Yap M.N."/>
            <person name="Carpentier M."/>
            <person name="Dassa E."/>
            <person name="Umehara M."/>
            <person name="Kim J.F."/>
            <person name="Rusch M."/>
            <person name="Soni P."/>
            <person name="Mayhew G.F."/>
            <person name="Fouts D.E."/>
            <person name="Gill S.R."/>
            <person name="Blattner F.R."/>
            <person name="Keen N.T."/>
            <person name="Perna N.T."/>
        </authorList>
    </citation>
    <scope>NUCLEOTIDE SEQUENCE [LARGE SCALE GENOMIC DNA]</scope>
    <source>
        <strain evidence="5 6">3937</strain>
    </source>
</reference>
<dbReference type="InterPro" id="IPR020476">
    <property type="entry name" value="Nudix_hydrolase"/>
</dbReference>
<evidence type="ECO:0000313" key="5">
    <source>
        <dbReference type="EMBL" id="ADM97189.1"/>
    </source>
</evidence>
<keyword evidence="6" id="KW-1185">Reference proteome</keyword>
<dbReference type="eggNOG" id="COG1051">
    <property type="taxonomic scope" value="Bacteria"/>
</dbReference>
<proteinExistence type="inferred from homology"/>